<dbReference type="PANTHER" id="PTHR17583">
    <property type="entry name" value="PHOSPHOINOSITIDE 3-KINASE REGULATORY SUBUNIT 4"/>
    <property type="match status" value="1"/>
</dbReference>
<proteinExistence type="predicted"/>
<evidence type="ECO:0000256" key="5">
    <source>
        <dbReference type="ARBA" id="ARBA00022737"/>
    </source>
</evidence>
<dbReference type="GO" id="GO:0071561">
    <property type="term" value="C:nucleus-vacuole junction"/>
    <property type="evidence" value="ECO:0007669"/>
    <property type="project" value="TreeGrafter"/>
</dbReference>
<dbReference type="EMBL" id="JANEYF010004740">
    <property type="protein sequence ID" value="KAJ8930202.1"/>
    <property type="molecule type" value="Genomic_DNA"/>
</dbReference>
<dbReference type="InterPro" id="IPR021133">
    <property type="entry name" value="HEAT_type_2"/>
</dbReference>
<evidence type="ECO:0000256" key="2">
    <source>
        <dbReference type="ARBA" id="ARBA00022527"/>
    </source>
</evidence>
<dbReference type="InterPro" id="IPR011009">
    <property type="entry name" value="Kinase-like_dom_sf"/>
</dbReference>
<dbReference type="Gene3D" id="1.10.510.10">
    <property type="entry name" value="Transferase(Phosphotransferase) domain 1"/>
    <property type="match status" value="1"/>
</dbReference>
<dbReference type="GO" id="GO:0034271">
    <property type="term" value="C:phosphatidylinositol 3-kinase complex, class III, type I"/>
    <property type="evidence" value="ECO:0007669"/>
    <property type="project" value="TreeGrafter"/>
</dbReference>
<dbReference type="InterPro" id="IPR016024">
    <property type="entry name" value="ARM-type_fold"/>
</dbReference>
<dbReference type="GO" id="GO:0034272">
    <property type="term" value="C:phosphatidylinositol 3-kinase complex, class III, type II"/>
    <property type="evidence" value="ECO:0007669"/>
    <property type="project" value="TreeGrafter"/>
</dbReference>
<dbReference type="SMART" id="SM00220">
    <property type="entry name" value="S_TKc"/>
    <property type="match status" value="1"/>
</dbReference>
<dbReference type="SUPFAM" id="SSF48371">
    <property type="entry name" value="ARM repeat"/>
    <property type="match status" value="1"/>
</dbReference>
<evidence type="ECO:0000259" key="10">
    <source>
        <dbReference type="PROSITE" id="PS50011"/>
    </source>
</evidence>
<dbReference type="PROSITE" id="PS50077">
    <property type="entry name" value="HEAT_REPEAT"/>
    <property type="match status" value="1"/>
</dbReference>
<evidence type="ECO:0000256" key="3">
    <source>
        <dbReference type="ARBA" id="ARBA00022574"/>
    </source>
</evidence>
<dbReference type="GO" id="GO:0005770">
    <property type="term" value="C:late endosome"/>
    <property type="evidence" value="ECO:0007669"/>
    <property type="project" value="TreeGrafter"/>
</dbReference>
<evidence type="ECO:0000256" key="1">
    <source>
        <dbReference type="ARBA" id="ARBA00012513"/>
    </source>
</evidence>
<dbReference type="GO" id="GO:0016236">
    <property type="term" value="P:macroautophagy"/>
    <property type="evidence" value="ECO:0007669"/>
    <property type="project" value="InterPro"/>
</dbReference>
<dbReference type="FunFam" id="1.10.510.10:FF:000497">
    <property type="entry name" value="Phosphoinositide 3-kinase regulatory subunit"/>
    <property type="match status" value="1"/>
</dbReference>
<keyword evidence="7" id="KW-0418">Kinase</keyword>
<keyword evidence="3" id="KW-0853">WD repeat</keyword>
<dbReference type="InterPro" id="IPR045162">
    <property type="entry name" value="Vps15-like"/>
</dbReference>
<dbReference type="SUPFAM" id="SSF56112">
    <property type="entry name" value="Protein kinase-like (PK-like)"/>
    <property type="match status" value="1"/>
</dbReference>
<keyword evidence="12" id="KW-1185">Reference proteome</keyword>
<dbReference type="Pfam" id="PF00069">
    <property type="entry name" value="Pkinase"/>
    <property type="match status" value="1"/>
</dbReference>
<keyword evidence="4" id="KW-0808">Transferase</keyword>
<dbReference type="CDD" id="cd13980">
    <property type="entry name" value="STKc_Vps15"/>
    <property type="match status" value="1"/>
</dbReference>
<comment type="caution">
    <text evidence="11">The sequence shown here is derived from an EMBL/GenBank/DDBJ whole genome shotgun (WGS) entry which is preliminary data.</text>
</comment>
<name>A0AAV8WVC7_9CUCU</name>
<sequence length="563" mass="64112">MGNQLVGIAPSQIFPVERYLTDHPELKFDASLGSTRFLKVARAESQEGLVVVKVFAIHDPSLPLLTYKDHLEDVRKKLSSAVNCIPYQKMILTEKAGLILREYVKYSLYDRISTRPFLTNIEKRWITFQILYALHQCHKVGVCHGDIKLENITVTSWNWVLLVDFASFKPTFVPVDNPSDYSYFFDTSRRRTCYIAPERFSSTGTTYTESSALFTETTCDSGDLTPAMDIFSAGCALLELWNELHVPFEYSQLLAYRSGKYLPQKHLDKLEEPNLKSLISSMIEKDPSKRFSAEDYLAQYRGNLFPEYFFSFLQSYMLIFSASPILSPDEKIMRLKTDIGNIFKFLGPVTKYSEEKDGEKHDSQKDKGECEGLVLITSLVTSCIRGLHDCSSKLYSLEILLELASHASDETVLDRILPYIMYLAHDSSTRVKISAINTITKCLDLVAKIPRSDANIFPEYILPELAPLATDPNTCVRAAYAKNIATLAEISLRYLEQIQNDWYDNNSTNKQKDIHTFNYELELQALHEMISQTISALLTDTQSIVKQTLMDSGITKLCVFLEK</sequence>
<evidence type="ECO:0000256" key="7">
    <source>
        <dbReference type="ARBA" id="ARBA00022777"/>
    </source>
</evidence>
<keyword evidence="6" id="KW-0547">Nucleotide-binding</keyword>
<evidence type="ECO:0000256" key="4">
    <source>
        <dbReference type="ARBA" id="ARBA00022679"/>
    </source>
</evidence>
<dbReference type="InterPro" id="IPR000719">
    <property type="entry name" value="Prot_kinase_dom"/>
</dbReference>
<dbReference type="InterPro" id="IPR055231">
    <property type="entry name" value="2AA_helical"/>
</dbReference>
<evidence type="ECO:0000256" key="8">
    <source>
        <dbReference type="ARBA" id="ARBA00022840"/>
    </source>
</evidence>
<dbReference type="PANTHER" id="PTHR17583:SF0">
    <property type="entry name" value="PHOSPHOINOSITIDE 3-KINASE REGULATORY SUBUNIT 4"/>
    <property type="match status" value="1"/>
</dbReference>
<evidence type="ECO:0000256" key="6">
    <source>
        <dbReference type="ARBA" id="ARBA00022741"/>
    </source>
</evidence>
<gene>
    <name evidence="11" type="ORF">NQ314_017025</name>
</gene>
<keyword evidence="5" id="KW-0677">Repeat</keyword>
<dbReference type="GO" id="GO:0004674">
    <property type="term" value="F:protein serine/threonine kinase activity"/>
    <property type="evidence" value="ECO:0007669"/>
    <property type="project" value="UniProtKB-KW"/>
</dbReference>
<dbReference type="Pfam" id="PF22956">
    <property type="entry name" value="VPS15-like_hel"/>
    <property type="match status" value="1"/>
</dbReference>
<dbReference type="PROSITE" id="PS50011">
    <property type="entry name" value="PROTEIN_KINASE_DOM"/>
    <property type="match status" value="1"/>
</dbReference>
<feature type="repeat" description="HEAT" evidence="9">
    <location>
        <begin position="461"/>
        <end position="490"/>
    </location>
</feature>
<feature type="domain" description="Protein kinase" evidence="10">
    <location>
        <begin position="26"/>
        <end position="310"/>
    </location>
</feature>
<evidence type="ECO:0000256" key="9">
    <source>
        <dbReference type="PROSITE-ProRule" id="PRU00103"/>
    </source>
</evidence>
<keyword evidence="8" id="KW-0067">ATP-binding</keyword>
<reference evidence="11" key="1">
    <citation type="journal article" date="2023" name="Insect Mol. Biol.">
        <title>Genome sequencing provides insights into the evolution of gene families encoding plant cell wall-degrading enzymes in longhorned beetles.</title>
        <authorList>
            <person name="Shin N.R."/>
            <person name="Okamura Y."/>
            <person name="Kirsch R."/>
            <person name="Pauchet Y."/>
        </authorList>
    </citation>
    <scope>NUCLEOTIDE SEQUENCE</scope>
    <source>
        <strain evidence="11">RBIC_L_NR</strain>
    </source>
</reference>
<evidence type="ECO:0000313" key="12">
    <source>
        <dbReference type="Proteomes" id="UP001162156"/>
    </source>
</evidence>
<dbReference type="InterPro" id="IPR011989">
    <property type="entry name" value="ARM-like"/>
</dbReference>
<evidence type="ECO:0000313" key="11">
    <source>
        <dbReference type="EMBL" id="KAJ8930202.1"/>
    </source>
</evidence>
<dbReference type="InterPro" id="IPR008271">
    <property type="entry name" value="Ser/Thr_kinase_AS"/>
</dbReference>
<organism evidence="11 12">
    <name type="scientific">Rhamnusium bicolor</name>
    <dbReference type="NCBI Taxonomy" id="1586634"/>
    <lineage>
        <taxon>Eukaryota</taxon>
        <taxon>Metazoa</taxon>
        <taxon>Ecdysozoa</taxon>
        <taxon>Arthropoda</taxon>
        <taxon>Hexapoda</taxon>
        <taxon>Insecta</taxon>
        <taxon>Pterygota</taxon>
        <taxon>Neoptera</taxon>
        <taxon>Endopterygota</taxon>
        <taxon>Coleoptera</taxon>
        <taxon>Polyphaga</taxon>
        <taxon>Cucujiformia</taxon>
        <taxon>Chrysomeloidea</taxon>
        <taxon>Cerambycidae</taxon>
        <taxon>Lepturinae</taxon>
        <taxon>Rhagiini</taxon>
        <taxon>Rhamnusium</taxon>
    </lineage>
</organism>
<dbReference type="GO" id="GO:0045324">
    <property type="term" value="P:late endosome to vacuole transport"/>
    <property type="evidence" value="ECO:0007669"/>
    <property type="project" value="InterPro"/>
</dbReference>
<keyword evidence="2" id="KW-0723">Serine/threonine-protein kinase</keyword>
<dbReference type="GO" id="GO:0005524">
    <property type="term" value="F:ATP binding"/>
    <property type="evidence" value="ECO:0007669"/>
    <property type="project" value="UniProtKB-KW"/>
</dbReference>
<dbReference type="EC" id="2.7.11.1" evidence="1"/>
<dbReference type="GO" id="GO:0006623">
    <property type="term" value="P:protein targeting to vacuole"/>
    <property type="evidence" value="ECO:0007669"/>
    <property type="project" value="TreeGrafter"/>
</dbReference>
<dbReference type="Proteomes" id="UP001162156">
    <property type="component" value="Unassembled WGS sequence"/>
</dbReference>
<dbReference type="PROSITE" id="PS00108">
    <property type="entry name" value="PROTEIN_KINASE_ST"/>
    <property type="match status" value="1"/>
</dbReference>
<accession>A0AAV8WVC7</accession>
<dbReference type="Gene3D" id="1.25.10.10">
    <property type="entry name" value="Leucine-rich Repeat Variant"/>
    <property type="match status" value="1"/>
</dbReference>
<dbReference type="AlphaFoldDB" id="A0AAV8WVC7"/>
<protein>
    <recommendedName>
        <fullName evidence="1">non-specific serine/threonine protein kinase</fullName>
        <ecNumber evidence="1">2.7.11.1</ecNumber>
    </recommendedName>
</protein>